<dbReference type="EMBL" id="HBGG01039353">
    <property type="protein sequence ID" value="CAD9220564.1"/>
    <property type="molecule type" value="Transcribed_RNA"/>
</dbReference>
<feature type="region of interest" description="Disordered" evidence="1">
    <location>
        <begin position="1"/>
        <end position="130"/>
    </location>
</feature>
<protein>
    <submittedName>
        <fullName evidence="2">Uncharacterized protein</fullName>
    </submittedName>
</protein>
<name>A0A7S1T4F3_9CHLO</name>
<evidence type="ECO:0000256" key="1">
    <source>
        <dbReference type="SAM" id="MobiDB-lite"/>
    </source>
</evidence>
<feature type="compositionally biased region" description="Polar residues" evidence="1">
    <location>
        <begin position="107"/>
        <end position="116"/>
    </location>
</feature>
<proteinExistence type="predicted"/>
<feature type="compositionally biased region" description="Polar residues" evidence="1">
    <location>
        <begin position="1"/>
        <end position="19"/>
    </location>
</feature>
<organism evidence="2">
    <name type="scientific">Tetraselmis chuii</name>
    <dbReference type="NCBI Taxonomy" id="63592"/>
    <lineage>
        <taxon>Eukaryota</taxon>
        <taxon>Viridiplantae</taxon>
        <taxon>Chlorophyta</taxon>
        <taxon>core chlorophytes</taxon>
        <taxon>Chlorodendrophyceae</taxon>
        <taxon>Chlorodendrales</taxon>
        <taxon>Chlorodendraceae</taxon>
        <taxon>Tetraselmis</taxon>
    </lineage>
</organism>
<gene>
    <name evidence="2" type="ORF">TCHU04912_LOCUS20250</name>
</gene>
<reference evidence="2" key="1">
    <citation type="submission" date="2021-01" db="EMBL/GenBank/DDBJ databases">
        <authorList>
            <person name="Corre E."/>
            <person name="Pelletier E."/>
            <person name="Niang G."/>
            <person name="Scheremetjew M."/>
            <person name="Finn R."/>
            <person name="Kale V."/>
            <person name="Holt S."/>
            <person name="Cochrane G."/>
            <person name="Meng A."/>
            <person name="Brown T."/>
            <person name="Cohen L."/>
        </authorList>
    </citation>
    <scope>NUCLEOTIDE SEQUENCE</scope>
    <source>
        <strain evidence="2">PLY429</strain>
    </source>
</reference>
<dbReference type="AlphaFoldDB" id="A0A7S1T4F3"/>
<feature type="compositionally biased region" description="Low complexity" evidence="1">
    <location>
        <begin position="70"/>
        <end position="105"/>
    </location>
</feature>
<sequence length="253" mass="26314">MELVSWQQNTPPSRHSWASNPVKVAAPKWPSVEDPSAVPDMLPSLLPKSTPWASNTPPGKQPLPIPSPRSTLSQPASLPSSLPSSGRSVPMCNTPCTSTATTPASGIPSSAPTATKPNAGGVFPGTRGSPSHVIDHQTGFNPSGTAVAVELKSTVVAPVRLARGGITAAAVAGHMEPQAIPATSNAWKVRTLYLLHTSGTTHALGDCLSLLFSSMAHLHGKLNLSREASYCCVYLHSAFHGTPPSNIKRNCSV</sequence>
<evidence type="ECO:0000313" key="2">
    <source>
        <dbReference type="EMBL" id="CAD9220564.1"/>
    </source>
</evidence>
<accession>A0A7S1T4F3</accession>